<name>A0AAW0TZC4_SCYPA</name>
<dbReference type="InterPro" id="IPR000618">
    <property type="entry name" value="Insect_cuticle"/>
</dbReference>
<keyword evidence="1 2" id="KW-0193">Cuticle</keyword>
<protein>
    <recommendedName>
        <fullName evidence="6">Pro-resilin</fullName>
    </recommendedName>
</protein>
<organism evidence="4 5">
    <name type="scientific">Scylla paramamosain</name>
    <name type="common">Mud crab</name>
    <dbReference type="NCBI Taxonomy" id="85552"/>
    <lineage>
        <taxon>Eukaryota</taxon>
        <taxon>Metazoa</taxon>
        <taxon>Ecdysozoa</taxon>
        <taxon>Arthropoda</taxon>
        <taxon>Crustacea</taxon>
        <taxon>Multicrustacea</taxon>
        <taxon>Malacostraca</taxon>
        <taxon>Eumalacostraca</taxon>
        <taxon>Eucarida</taxon>
        <taxon>Decapoda</taxon>
        <taxon>Pleocyemata</taxon>
        <taxon>Brachyura</taxon>
        <taxon>Eubrachyura</taxon>
        <taxon>Portunoidea</taxon>
        <taxon>Portunidae</taxon>
        <taxon>Portuninae</taxon>
        <taxon>Scylla</taxon>
    </lineage>
</organism>
<dbReference type="PANTHER" id="PTHR12236">
    <property type="entry name" value="STRUCTURAL CONTITUENT OF CUTICLE"/>
    <property type="match status" value="1"/>
</dbReference>
<dbReference type="GO" id="GO:0031012">
    <property type="term" value="C:extracellular matrix"/>
    <property type="evidence" value="ECO:0007669"/>
    <property type="project" value="TreeGrafter"/>
</dbReference>
<gene>
    <name evidence="4" type="ORF">O3P69_014639</name>
</gene>
<evidence type="ECO:0000256" key="1">
    <source>
        <dbReference type="ARBA" id="ARBA00022460"/>
    </source>
</evidence>
<evidence type="ECO:0000256" key="2">
    <source>
        <dbReference type="PROSITE-ProRule" id="PRU00497"/>
    </source>
</evidence>
<evidence type="ECO:0000313" key="5">
    <source>
        <dbReference type="Proteomes" id="UP001487740"/>
    </source>
</evidence>
<dbReference type="PROSITE" id="PS51155">
    <property type="entry name" value="CHIT_BIND_RR_2"/>
    <property type="match status" value="1"/>
</dbReference>
<proteinExistence type="predicted"/>
<dbReference type="EMBL" id="JARAKH010000022">
    <property type="protein sequence ID" value="KAK8392403.1"/>
    <property type="molecule type" value="Genomic_DNA"/>
</dbReference>
<dbReference type="GO" id="GO:0005615">
    <property type="term" value="C:extracellular space"/>
    <property type="evidence" value="ECO:0007669"/>
    <property type="project" value="TreeGrafter"/>
</dbReference>
<dbReference type="GO" id="GO:0042302">
    <property type="term" value="F:structural constituent of cuticle"/>
    <property type="evidence" value="ECO:0007669"/>
    <property type="project" value="UniProtKB-UniRule"/>
</dbReference>
<evidence type="ECO:0008006" key="6">
    <source>
        <dbReference type="Google" id="ProtNLM"/>
    </source>
</evidence>
<dbReference type="Proteomes" id="UP001487740">
    <property type="component" value="Unassembled WGS sequence"/>
</dbReference>
<reference evidence="4 5" key="1">
    <citation type="submission" date="2023-03" db="EMBL/GenBank/DDBJ databases">
        <title>High-quality genome of Scylla paramamosain provides insights in environmental adaptation.</title>
        <authorList>
            <person name="Zhang L."/>
        </authorList>
    </citation>
    <scope>NUCLEOTIDE SEQUENCE [LARGE SCALE GENOMIC DNA]</scope>
    <source>
        <strain evidence="4">LZ_2023a</strain>
        <tissue evidence="4">Muscle</tissue>
    </source>
</reference>
<evidence type="ECO:0000313" key="4">
    <source>
        <dbReference type="EMBL" id="KAK8392403.1"/>
    </source>
</evidence>
<dbReference type="Pfam" id="PF00379">
    <property type="entry name" value="Chitin_bind_4"/>
    <property type="match status" value="1"/>
</dbReference>
<sequence>MKGVAGLGRHGAALYNAAAPLLGSHCRCSSPPTMSLQVVVAVLSTLAVAALAAPSNLPSYHAPVHPAPSYHAPAHPTPSYHAPRPSYHAPAQYADPSSCWRRGAARAVVLPGPPRSVPQRPVAAEPQVCPSLPPQVSPHYNTQYAVKDDYSGNDFGAQEARDGYSTQGSYYVLLPDGRLQRVTYHVDGDSGYVADVTYEGEAQYPQTYGHAPAPSYGHAPAPSYTPRPAYG</sequence>
<keyword evidence="5" id="KW-1185">Reference proteome</keyword>
<accession>A0AAW0TZC4</accession>
<feature type="region of interest" description="Disordered" evidence="3">
    <location>
        <begin position="209"/>
        <end position="231"/>
    </location>
</feature>
<comment type="caution">
    <text evidence="4">The sequence shown here is derived from an EMBL/GenBank/DDBJ whole genome shotgun (WGS) entry which is preliminary data.</text>
</comment>
<dbReference type="PANTHER" id="PTHR12236:SF79">
    <property type="entry name" value="CUTICULAR PROTEIN 50CB-RELATED"/>
    <property type="match status" value="1"/>
</dbReference>
<dbReference type="InterPro" id="IPR051217">
    <property type="entry name" value="Insect_Cuticle_Struc_Prot"/>
</dbReference>
<evidence type="ECO:0000256" key="3">
    <source>
        <dbReference type="SAM" id="MobiDB-lite"/>
    </source>
</evidence>
<dbReference type="AlphaFoldDB" id="A0AAW0TZC4"/>